<dbReference type="PANTHER" id="PTHR43611:SF3">
    <property type="entry name" value="FLAVIN MONONUCLEOTIDE HYDROLASE 1, CHLOROPLATIC"/>
    <property type="match status" value="1"/>
</dbReference>
<accession>A0ABY5VIU1</accession>
<dbReference type="Proteomes" id="UP001060164">
    <property type="component" value="Chromosome"/>
</dbReference>
<dbReference type="Pfam" id="PF00702">
    <property type="entry name" value="Hydrolase"/>
    <property type="match status" value="1"/>
</dbReference>
<dbReference type="InterPro" id="IPR006439">
    <property type="entry name" value="HAD-SF_hydro_IA"/>
</dbReference>
<dbReference type="SFLD" id="SFLDG01129">
    <property type="entry name" value="C1.5:_HAD__Beta-PGM__Phosphata"/>
    <property type="match status" value="1"/>
</dbReference>
<sequence length="197" mass="22746">MIRNIIFDMGNVLLNYDPRLPLEKFAETEADRAVILKELFEGPEWTEGDLGYITVEGKFERIKTRVPERLHGALKDCVCRWHETMEPVAGAQEFVKYVQEKGYQTYILSNASTEFYLYFPRCYDVASFRGVVVSADIHMIKPDAGIYRYLLETYGLIPEESLFIDDRPENIEAARELGIKGVVFDGDFDGIEKKFHL</sequence>
<protein>
    <submittedName>
        <fullName evidence="1">HAD family phosphatase</fullName>
    </submittedName>
</protein>
<organism evidence="1 2">
    <name type="scientific">Ruminococcus gauvreauii</name>
    <dbReference type="NCBI Taxonomy" id="438033"/>
    <lineage>
        <taxon>Bacteria</taxon>
        <taxon>Bacillati</taxon>
        <taxon>Bacillota</taxon>
        <taxon>Clostridia</taxon>
        <taxon>Eubacteriales</taxon>
        <taxon>Oscillospiraceae</taxon>
        <taxon>Ruminococcus</taxon>
    </lineage>
</organism>
<dbReference type="Gene3D" id="3.40.50.1000">
    <property type="entry name" value="HAD superfamily/HAD-like"/>
    <property type="match status" value="1"/>
</dbReference>
<dbReference type="InterPro" id="IPR036412">
    <property type="entry name" value="HAD-like_sf"/>
</dbReference>
<reference evidence="1" key="1">
    <citation type="journal article" date="2022" name="Cell">
        <title>Design, construction, and in vivo augmentation of a complex gut microbiome.</title>
        <authorList>
            <person name="Cheng A.G."/>
            <person name="Ho P.Y."/>
            <person name="Aranda-Diaz A."/>
            <person name="Jain S."/>
            <person name="Yu F.B."/>
            <person name="Meng X."/>
            <person name="Wang M."/>
            <person name="Iakiviak M."/>
            <person name="Nagashima K."/>
            <person name="Zhao A."/>
            <person name="Murugkar P."/>
            <person name="Patil A."/>
            <person name="Atabakhsh K."/>
            <person name="Weakley A."/>
            <person name="Yan J."/>
            <person name="Brumbaugh A.R."/>
            <person name="Higginbottom S."/>
            <person name="Dimas A."/>
            <person name="Shiver A.L."/>
            <person name="Deutschbauer A."/>
            <person name="Neff N."/>
            <person name="Sonnenburg J.L."/>
            <person name="Huang K.C."/>
            <person name="Fischbach M.A."/>
        </authorList>
    </citation>
    <scope>NUCLEOTIDE SEQUENCE</scope>
    <source>
        <strain evidence="1">DSM 19829</strain>
    </source>
</reference>
<dbReference type="CDD" id="cd02603">
    <property type="entry name" value="HAD_sEH-N_like"/>
    <property type="match status" value="1"/>
</dbReference>
<dbReference type="SUPFAM" id="SSF56784">
    <property type="entry name" value="HAD-like"/>
    <property type="match status" value="1"/>
</dbReference>
<gene>
    <name evidence="1" type="ORF">NQ502_02570</name>
</gene>
<dbReference type="Gene3D" id="1.10.150.240">
    <property type="entry name" value="Putative phosphatase, domain 2"/>
    <property type="match status" value="1"/>
</dbReference>
<dbReference type="InterPro" id="IPR023198">
    <property type="entry name" value="PGP-like_dom2"/>
</dbReference>
<dbReference type="NCBIfam" id="TIGR01509">
    <property type="entry name" value="HAD-SF-IA-v3"/>
    <property type="match status" value="1"/>
</dbReference>
<dbReference type="PANTHER" id="PTHR43611">
    <property type="entry name" value="ALPHA-D-GLUCOSE 1-PHOSPHATE PHOSPHATASE"/>
    <property type="match status" value="1"/>
</dbReference>
<dbReference type="EMBL" id="CP102290">
    <property type="protein sequence ID" value="UWP59963.1"/>
    <property type="molecule type" value="Genomic_DNA"/>
</dbReference>
<name>A0ABY5VIU1_9FIRM</name>
<dbReference type="InterPro" id="IPR023214">
    <property type="entry name" value="HAD_sf"/>
</dbReference>
<dbReference type="SFLD" id="SFLDS00003">
    <property type="entry name" value="Haloacid_Dehalogenase"/>
    <property type="match status" value="1"/>
</dbReference>
<proteinExistence type="predicted"/>
<evidence type="ECO:0000313" key="2">
    <source>
        <dbReference type="Proteomes" id="UP001060164"/>
    </source>
</evidence>
<dbReference type="RefSeq" id="WP_028529171.1">
    <property type="nucleotide sequence ID" value="NZ_CABLBR010000020.1"/>
</dbReference>
<keyword evidence="2" id="KW-1185">Reference proteome</keyword>
<evidence type="ECO:0000313" key="1">
    <source>
        <dbReference type="EMBL" id="UWP59963.1"/>
    </source>
</evidence>